<sequence>MPSTTTATAPTNPWDFSLALEFLHSGADPRSSLNDDAIFAFDEDSVNGFDTEKKQPAALGDFGKVWQFLGVPDTVPDSTAPTPIQAYELSKSDEYTSDGADVSAEEAGSLPTVTPMTKTQRKKARRKERKELETRLKKDATVSGSEADQVNKQTQAQVAQTAPVSKHNIQQNDTRSRLANHGSTAKQSFGKDSPMGPSATVNEAVNAVTRALAGIYQKDTPVTPSPKPRTISSQQTTNRTAAALSPALKKSTPTVQAGPRGQTAVPKRAPAPNLLPSSISPMVNGNRPATRNKLSGLPPVAATPPSTSAKILQPKPVIGPNTSRTSEQRNYDFLMKLMVDFYEDRKYLVSPMNLTTHNNDPAGIHVFVDASNIFIGFNDQLKFTRNISRYTHLPQADMSFDSLALLMERRRPVAKRALVGSTPRVAAFDKAKAVGYECCILEKVHKARELTDRQIYFKDLERRMNGRSPKVAPPCNAVDPMAGSPASKAAGYGSGSGSETNTPQFAKPAWVEQGVDEILHLKMMESLVDYDEPSTMVLATGDAAQAEYSGGFLKMAQRALMKGWNVELVTWSKGINSQYKALARNWGDKFKIIFLDVYAEDLLDLSDSDLE</sequence>
<dbReference type="Gene3D" id="3.40.50.1010">
    <property type="entry name" value="5'-nuclease"/>
    <property type="match status" value="1"/>
</dbReference>
<keyword evidence="3" id="KW-1185">Reference proteome</keyword>
<feature type="compositionally biased region" description="Basic residues" evidence="1">
    <location>
        <begin position="119"/>
        <end position="128"/>
    </location>
</feature>
<gene>
    <name evidence="2" type="ORF">PRZ48_011112</name>
</gene>
<feature type="compositionally biased region" description="Low complexity" evidence="1">
    <location>
        <begin position="482"/>
        <end position="491"/>
    </location>
</feature>
<dbReference type="InterPro" id="IPR007681">
    <property type="entry name" value="Mog1"/>
</dbReference>
<dbReference type="EMBL" id="JAXOVC010000008">
    <property type="protein sequence ID" value="KAK4498454.1"/>
    <property type="molecule type" value="Genomic_DNA"/>
</dbReference>
<feature type="compositionally biased region" description="Polar residues" evidence="1">
    <location>
        <begin position="275"/>
        <end position="293"/>
    </location>
</feature>
<evidence type="ECO:0000313" key="2">
    <source>
        <dbReference type="EMBL" id="KAK4498454.1"/>
    </source>
</evidence>
<accession>A0ABR0EAI3</accession>
<feature type="compositionally biased region" description="Low complexity" evidence="1">
    <location>
        <begin position="298"/>
        <end position="309"/>
    </location>
</feature>
<reference evidence="2 3" key="1">
    <citation type="journal article" date="2023" name="G3 (Bethesda)">
        <title>A chromosome-level genome assembly of Zasmidium syzygii isolated from banana leaves.</title>
        <authorList>
            <person name="van Westerhoven A.C."/>
            <person name="Mehrabi R."/>
            <person name="Talebi R."/>
            <person name="Steentjes M.B.F."/>
            <person name="Corcolon B."/>
            <person name="Chong P.A."/>
            <person name="Kema G.H.J."/>
            <person name="Seidl M.F."/>
        </authorList>
    </citation>
    <scope>NUCLEOTIDE SEQUENCE [LARGE SCALE GENOMIC DNA]</scope>
    <source>
        <strain evidence="2 3">P124</strain>
    </source>
</reference>
<organism evidence="2 3">
    <name type="scientific">Zasmidium cellare</name>
    <name type="common">Wine cellar mold</name>
    <name type="synonym">Racodium cellare</name>
    <dbReference type="NCBI Taxonomy" id="395010"/>
    <lineage>
        <taxon>Eukaryota</taxon>
        <taxon>Fungi</taxon>
        <taxon>Dikarya</taxon>
        <taxon>Ascomycota</taxon>
        <taxon>Pezizomycotina</taxon>
        <taxon>Dothideomycetes</taxon>
        <taxon>Dothideomycetidae</taxon>
        <taxon>Mycosphaerellales</taxon>
        <taxon>Mycosphaerellaceae</taxon>
        <taxon>Zasmidium</taxon>
    </lineage>
</organism>
<feature type="region of interest" description="Disordered" evidence="1">
    <location>
        <begin position="467"/>
        <end position="505"/>
    </location>
</feature>
<feature type="compositionally biased region" description="Basic and acidic residues" evidence="1">
    <location>
        <begin position="129"/>
        <end position="140"/>
    </location>
</feature>
<name>A0ABR0EAI3_ZASCE</name>
<evidence type="ECO:0008006" key="4">
    <source>
        <dbReference type="Google" id="ProtNLM"/>
    </source>
</evidence>
<dbReference type="CDD" id="cd18724">
    <property type="entry name" value="PIN_LabA-like"/>
    <property type="match status" value="1"/>
</dbReference>
<proteinExistence type="predicted"/>
<evidence type="ECO:0000256" key="1">
    <source>
        <dbReference type="SAM" id="MobiDB-lite"/>
    </source>
</evidence>
<evidence type="ECO:0000313" key="3">
    <source>
        <dbReference type="Proteomes" id="UP001305779"/>
    </source>
</evidence>
<feature type="compositionally biased region" description="Polar residues" evidence="1">
    <location>
        <begin position="230"/>
        <end position="240"/>
    </location>
</feature>
<protein>
    <recommendedName>
        <fullName evidence="4">NYN domain-containing protein</fullName>
    </recommendedName>
</protein>
<feature type="region of interest" description="Disordered" evidence="1">
    <location>
        <begin position="216"/>
        <end position="325"/>
    </location>
</feature>
<comment type="caution">
    <text evidence="2">The sequence shown here is derived from an EMBL/GenBank/DDBJ whole genome shotgun (WGS) entry which is preliminary data.</text>
</comment>
<dbReference type="PANTHER" id="PTHR15837:SF5">
    <property type="entry name" value="NYN DOMAIN-CONTAINING PROTEIN"/>
    <property type="match status" value="1"/>
</dbReference>
<dbReference type="PANTHER" id="PTHR15837">
    <property type="entry name" value="RAN GUANINE NUCLEOTIDE RELEASE FACTOR"/>
    <property type="match status" value="1"/>
</dbReference>
<dbReference type="Proteomes" id="UP001305779">
    <property type="component" value="Unassembled WGS sequence"/>
</dbReference>
<feature type="compositionally biased region" description="Low complexity" evidence="1">
    <location>
        <begin position="150"/>
        <end position="164"/>
    </location>
</feature>
<feature type="region of interest" description="Disordered" evidence="1">
    <location>
        <begin position="89"/>
        <end position="199"/>
    </location>
</feature>